<name>A0A9P8TN77_WICPI</name>
<dbReference type="EMBL" id="JAEUBG010002274">
    <property type="protein sequence ID" value="KAH3684905.1"/>
    <property type="molecule type" value="Genomic_DNA"/>
</dbReference>
<keyword evidence="1" id="KW-0812">Transmembrane</keyword>
<reference evidence="2" key="1">
    <citation type="journal article" date="2021" name="Open Biol.">
        <title>Shared evolutionary footprints suggest mitochondrial oxidative damage underlies multiple complex I losses in fungi.</title>
        <authorList>
            <person name="Schikora-Tamarit M.A."/>
            <person name="Marcet-Houben M."/>
            <person name="Nosek J."/>
            <person name="Gabaldon T."/>
        </authorList>
    </citation>
    <scope>NUCLEOTIDE SEQUENCE</scope>
    <source>
        <strain evidence="2">CBS2887</strain>
    </source>
</reference>
<organism evidence="2 3">
    <name type="scientific">Wickerhamomyces pijperi</name>
    <name type="common">Yeast</name>
    <name type="synonym">Pichia pijperi</name>
    <dbReference type="NCBI Taxonomy" id="599730"/>
    <lineage>
        <taxon>Eukaryota</taxon>
        <taxon>Fungi</taxon>
        <taxon>Dikarya</taxon>
        <taxon>Ascomycota</taxon>
        <taxon>Saccharomycotina</taxon>
        <taxon>Saccharomycetes</taxon>
        <taxon>Phaffomycetales</taxon>
        <taxon>Wickerhamomycetaceae</taxon>
        <taxon>Wickerhamomyces</taxon>
    </lineage>
</organism>
<keyword evidence="1" id="KW-0472">Membrane</keyword>
<dbReference type="Proteomes" id="UP000774326">
    <property type="component" value="Unassembled WGS sequence"/>
</dbReference>
<evidence type="ECO:0000313" key="3">
    <source>
        <dbReference type="Proteomes" id="UP000774326"/>
    </source>
</evidence>
<comment type="caution">
    <text evidence="2">The sequence shown here is derived from an EMBL/GenBank/DDBJ whole genome shotgun (WGS) entry which is preliminary data.</text>
</comment>
<reference evidence="2" key="2">
    <citation type="submission" date="2021-01" db="EMBL/GenBank/DDBJ databases">
        <authorList>
            <person name="Schikora-Tamarit M.A."/>
        </authorList>
    </citation>
    <scope>NUCLEOTIDE SEQUENCE</scope>
    <source>
        <strain evidence="2">CBS2887</strain>
    </source>
</reference>
<evidence type="ECO:0000313" key="2">
    <source>
        <dbReference type="EMBL" id="KAH3684905.1"/>
    </source>
</evidence>
<accession>A0A9P8TN77</accession>
<feature type="non-terminal residue" evidence="2">
    <location>
        <position position="225"/>
    </location>
</feature>
<keyword evidence="3" id="KW-1185">Reference proteome</keyword>
<dbReference type="OrthoDB" id="4494341at2759"/>
<proteinExistence type="predicted"/>
<gene>
    <name evidence="2" type="ORF">WICPIJ_004129</name>
</gene>
<feature type="transmembrane region" description="Helical" evidence="1">
    <location>
        <begin position="167"/>
        <end position="189"/>
    </location>
</feature>
<sequence length="225" mass="25965">MKNRIKSSRQWLAMQTMWACVLFSLISADDLYWFYHDSRFVVTACGYGLSNVAIFNKKDSAKSFVYKCNPKSKAAFGSMIYCLYEEAGEYNHKIDEAFIAQCEENDIEITADEIHAAYANVTKYIVNAKDIPGFNKSVPINTPVKYSTKFYGYSYLSEHRRWHNINVGFFIGFGAIAYWVLICAVAAFIKWGNKLGWFNNSLFTNKFTKTVQKYIGLPALYKRRH</sequence>
<keyword evidence="1" id="KW-1133">Transmembrane helix</keyword>
<evidence type="ECO:0000256" key="1">
    <source>
        <dbReference type="SAM" id="Phobius"/>
    </source>
</evidence>
<protein>
    <submittedName>
        <fullName evidence="2">Uncharacterized protein</fullName>
    </submittedName>
</protein>
<dbReference type="AlphaFoldDB" id="A0A9P8TN77"/>